<evidence type="ECO:0000259" key="7">
    <source>
        <dbReference type="Pfam" id="PF00361"/>
    </source>
</evidence>
<evidence type="ECO:0000256" key="6">
    <source>
        <dbReference type="SAM" id="Phobius"/>
    </source>
</evidence>
<feature type="transmembrane region" description="Helical" evidence="6">
    <location>
        <begin position="285"/>
        <end position="309"/>
    </location>
</feature>
<evidence type="ECO:0000256" key="1">
    <source>
        <dbReference type="ARBA" id="ARBA00004127"/>
    </source>
</evidence>
<dbReference type="InterPro" id="IPR003945">
    <property type="entry name" value="NU5C-like"/>
</dbReference>
<feature type="transmembrane region" description="Helical" evidence="6">
    <location>
        <begin position="410"/>
        <end position="429"/>
    </location>
</feature>
<organism evidence="8">
    <name type="scientific">Desulfobacca acetoxidans</name>
    <dbReference type="NCBI Taxonomy" id="60893"/>
    <lineage>
        <taxon>Bacteria</taxon>
        <taxon>Pseudomonadati</taxon>
        <taxon>Thermodesulfobacteriota</taxon>
        <taxon>Desulfobaccia</taxon>
        <taxon>Desulfobaccales</taxon>
        <taxon>Desulfobaccaceae</taxon>
        <taxon>Desulfobacca</taxon>
    </lineage>
</organism>
<feature type="transmembrane region" description="Helical" evidence="6">
    <location>
        <begin position="42"/>
        <end position="64"/>
    </location>
</feature>
<feature type="transmembrane region" description="Helical" evidence="6">
    <location>
        <begin position="148"/>
        <end position="169"/>
    </location>
</feature>
<dbReference type="NCBIfam" id="TIGR01974">
    <property type="entry name" value="NDH_I_L"/>
    <property type="match status" value="1"/>
</dbReference>
<dbReference type="EC" id="1.6.5.-" evidence="8"/>
<dbReference type="PRINTS" id="PR01434">
    <property type="entry name" value="NADHDHGNASE5"/>
</dbReference>
<dbReference type="Pfam" id="PF00361">
    <property type="entry name" value="Proton_antipo_M"/>
    <property type="match status" value="1"/>
</dbReference>
<feature type="transmembrane region" description="Helical" evidence="6">
    <location>
        <begin position="243"/>
        <end position="265"/>
    </location>
</feature>
<protein>
    <submittedName>
        <fullName evidence="8">NADH-quinone oxidoreductase subunit L</fullName>
        <ecNumber evidence="8">1.6.5.-</ecNumber>
    </submittedName>
</protein>
<feature type="transmembrane region" description="Helical" evidence="6">
    <location>
        <begin position="176"/>
        <end position="198"/>
    </location>
</feature>
<dbReference type="PANTHER" id="PTHR42829">
    <property type="entry name" value="NADH-UBIQUINONE OXIDOREDUCTASE CHAIN 5"/>
    <property type="match status" value="1"/>
</dbReference>
<feature type="transmembrane region" description="Helical" evidence="6">
    <location>
        <begin position="12"/>
        <end position="30"/>
    </location>
</feature>
<dbReference type="InterPro" id="IPR001750">
    <property type="entry name" value="ND/Mrp_TM"/>
</dbReference>
<keyword evidence="3 6" id="KW-1133">Transmembrane helix</keyword>
<feature type="transmembrane region" description="Helical" evidence="6">
    <location>
        <begin position="369"/>
        <end position="398"/>
    </location>
</feature>
<feature type="transmembrane region" description="Helical" evidence="6">
    <location>
        <begin position="329"/>
        <end position="349"/>
    </location>
</feature>
<keyword evidence="2 5" id="KW-0812">Transmembrane</keyword>
<dbReference type="GO" id="GO:0016020">
    <property type="term" value="C:membrane"/>
    <property type="evidence" value="ECO:0007669"/>
    <property type="project" value="UniProtKB-SubCell"/>
</dbReference>
<accession>A0A7C3ZAW8</accession>
<dbReference type="GO" id="GO:0012505">
    <property type="term" value="C:endomembrane system"/>
    <property type="evidence" value="ECO:0007669"/>
    <property type="project" value="UniProtKB-SubCell"/>
</dbReference>
<keyword evidence="4 6" id="KW-0472">Membrane</keyword>
<dbReference type="GO" id="GO:0015990">
    <property type="term" value="P:electron transport coupled proton transport"/>
    <property type="evidence" value="ECO:0007669"/>
    <property type="project" value="TreeGrafter"/>
</dbReference>
<sequence length="499" mass="54157">MITLADNLIFVYLGWEGVGFCSYALIGFWYSREANATAGRKAFLLTRLGDVAFGVALALFFVLFRNFSLSYINAHASDLGSGLATAVGLLLLWAAAGKSAQLPLSVWLPDAMAGPTPVSALIHAATMVTAGVYLLMRLFPVVSLSPTALLAIAAVGAVTTLYAALSALAQRDIKRVLAYSTISQVGYMVLAVGAADIIGGMFHLLSHAFFKSLLFLAAGYVIQACAEEHDLFRMGNLRRLLPAIFWPFLIGALALSAFPLIGGFFSKDRILLAAYLQPGAAYKVLWGLAALAALLTPLYTFRMFFLVFLERPDGRRETDLHPVPAFMAWIIWPLALLALVDGCLNLPFGPGKDWLAQYLAVVPGARPHLGAPAAVTLAMSLGSATLILMVLAFTWLLYRRGAPAFTWKGLAAFLFSGFYLDQLYDLFLVRPYRLMAQFLWQDVDERGIDRGVEGVGRGFLLFSGGLGWWATGRVSTYLKMLLLGLTAFLAVLAAGWLVW</sequence>
<comment type="subcellular location">
    <subcellularLocation>
        <location evidence="1">Endomembrane system</location>
        <topology evidence="1">Multi-pass membrane protein</topology>
    </subcellularLocation>
    <subcellularLocation>
        <location evidence="5">Membrane</location>
        <topology evidence="5">Multi-pass membrane protein</topology>
    </subcellularLocation>
</comment>
<feature type="transmembrane region" description="Helical" evidence="6">
    <location>
        <begin position="477"/>
        <end position="498"/>
    </location>
</feature>
<proteinExistence type="predicted"/>
<feature type="transmembrane region" description="Helical" evidence="6">
    <location>
        <begin position="118"/>
        <end position="136"/>
    </location>
</feature>
<evidence type="ECO:0000256" key="2">
    <source>
        <dbReference type="ARBA" id="ARBA00022692"/>
    </source>
</evidence>
<comment type="caution">
    <text evidence="8">The sequence shown here is derived from an EMBL/GenBank/DDBJ whole genome shotgun (WGS) entry which is preliminary data.</text>
</comment>
<dbReference type="EMBL" id="DTMF01000136">
    <property type="protein sequence ID" value="HGF33792.1"/>
    <property type="molecule type" value="Genomic_DNA"/>
</dbReference>
<evidence type="ECO:0000313" key="8">
    <source>
        <dbReference type="EMBL" id="HGF33792.1"/>
    </source>
</evidence>
<evidence type="ECO:0000256" key="4">
    <source>
        <dbReference type="ARBA" id="ARBA00023136"/>
    </source>
</evidence>
<gene>
    <name evidence="8" type="ORF">ENW96_05295</name>
</gene>
<keyword evidence="8" id="KW-0560">Oxidoreductase</keyword>
<feature type="transmembrane region" description="Helical" evidence="6">
    <location>
        <begin position="79"/>
        <end position="97"/>
    </location>
</feature>
<reference evidence="8" key="1">
    <citation type="journal article" date="2020" name="mSystems">
        <title>Genome- and Community-Level Interaction Insights into Carbon Utilization and Element Cycling Functions of Hydrothermarchaeota in Hydrothermal Sediment.</title>
        <authorList>
            <person name="Zhou Z."/>
            <person name="Liu Y."/>
            <person name="Xu W."/>
            <person name="Pan J."/>
            <person name="Luo Z.H."/>
            <person name="Li M."/>
        </authorList>
    </citation>
    <scope>NUCLEOTIDE SEQUENCE [LARGE SCALE GENOMIC DNA]</scope>
    <source>
        <strain evidence="8">SpSt-897</strain>
    </source>
</reference>
<dbReference type="GO" id="GO:0003954">
    <property type="term" value="F:NADH dehydrogenase activity"/>
    <property type="evidence" value="ECO:0007669"/>
    <property type="project" value="TreeGrafter"/>
</dbReference>
<dbReference type="InterPro" id="IPR018393">
    <property type="entry name" value="NADHpl_OxRdtase_5_subgr"/>
</dbReference>
<dbReference type="GO" id="GO:0008137">
    <property type="term" value="F:NADH dehydrogenase (ubiquinone) activity"/>
    <property type="evidence" value="ECO:0007669"/>
    <property type="project" value="InterPro"/>
</dbReference>
<evidence type="ECO:0000256" key="3">
    <source>
        <dbReference type="ARBA" id="ARBA00022989"/>
    </source>
</evidence>
<dbReference type="PANTHER" id="PTHR42829:SF2">
    <property type="entry name" value="NADH-UBIQUINONE OXIDOREDUCTASE CHAIN 5"/>
    <property type="match status" value="1"/>
</dbReference>
<dbReference type="Gene3D" id="1.20.5.2700">
    <property type="match status" value="1"/>
</dbReference>
<dbReference type="AlphaFoldDB" id="A0A7C3ZAW8"/>
<dbReference type="GO" id="GO:0042773">
    <property type="term" value="P:ATP synthesis coupled electron transport"/>
    <property type="evidence" value="ECO:0007669"/>
    <property type="project" value="InterPro"/>
</dbReference>
<feature type="transmembrane region" description="Helical" evidence="6">
    <location>
        <begin position="204"/>
        <end position="222"/>
    </location>
</feature>
<name>A0A7C3ZAW8_9BACT</name>
<evidence type="ECO:0000256" key="5">
    <source>
        <dbReference type="RuleBase" id="RU000320"/>
    </source>
</evidence>
<feature type="domain" description="NADH:quinone oxidoreductase/Mrp antiporter transmembrane" evidence="7">
    <location>
        <begin position="5"/>
        <end position="276"/>
    </location>
</feature>